<dbReference type="GO" id="GO:0043531">
    <property type="term" value="F:ADP binding"/>
    <property type="evidence" value="ECO:0007669"/>
    <property type="project" value="InterPro"/>
</dbReference>
<evidence type="ECO:0000313" key="1">
    <source>
        <dbReference type="EMBL" id="OLF11560.1"/>
    </source>
</evidence>
<dbReference type="RefSeq" id="WP_075132795.1">
    <property type="nucleotide sequence ID" value="NZ_MSIF01000004.1"/>
</dbReference>
<organism evidence="1 2">
    <name type="scientific">Actinophytocola xinjiangensis</name>
    <dbReference type="NCBI Taxonomy" id="485602"/>
    <lineage>
        <taxon>Bacteria</taxon>
        <taxon>Bacillati</taxon>
        <taxon>Actinomycetota</taxon>
        <taxon>Actinomycetes</taxon>
        <taxon>Pseudonocardiales</taxon>
        <taxon>Pseudonocardiaceae</taxon>
    </lineage>
</organism>
<dbReference type="PANTHER" id="PTHR47691:SF3">
    <property type="entry name" value="HTH-TYPE TRANSCRIPTIONAL REGULATOR RV0890C-RELATED"/>
    <property type="match status" value="1"/>
</dbReference>
<dbReference type="SUPFAM" id="SSF48452">
    <property type="entry name" value="TPR-like"/>
    <property type="match status" value="1"/>
</dbReference>
<accession>A0A7Z0WNC0</accession>
<dbReference type="PANTHER" id="PTHR47691">
    <property type="entry name" value="REGULATOR-RELATED"/>
    <property type="match status" value="1"/>
</dbReference>
<dbReference type="InterPro" id="IPR027417">
    <property type="entry name" value="P-loop_NTPase"/>
</dbReference>
<gene>
    <name evidence="1" type="ORF">BLA60_11435</name>
</gene>
<keyword evidence="2" id="KW-1185">Reference proteome</keyword>
<dbReference type="InterPro" id="IPR019734">
    <property type="entry name" value="TPR_rpt"/>
</dbReference>
<dbReference type="InterPro" id="IPR011990">
    <property type="entry name" value="TPR-like_helical_dom_sf"/>
</dbReference>
<dbReference type="SUPFAM" id="SSF52540">
    <property type="entry name" value="P-loop containing nucleoside triphosphate hydrolases"/>
    <property type="match status" value="1"/>
</dbReference>
<evidence type="ECO:0000313" key="2">
    <source>
        <dbReference type="Proteomes" id="UP000185696"/>
    </source>
</evidence>
<dbReference type="PRINTS" id="PR00364">
    <property type="entry name" value="DISEASERSIST"/>
</dbReference>
<dbReference type="SMART" id="SM00028">
    <property type="entry name" value="TPR"/>
    <property type="match status" value="4"/>
</dbReference>
<dbReference type="EMBL" id="MSIF01000004">
    <property type="protein sequence ID" value="OLF11560.1"/>
    <property type="molecule type" value="Genomic_DNA"/>
</dbReference>
<dbReference type="OrthoDB" id="3311584at2"/>
<name>A0A7Z0WNC0_9PSEU</name>
<protein>
    <submittedName>
        <fullName evidence="1">NTPase</fullName>
    </submittedName>
</protein>
<proteinExistence type="predicted"/>
<dbReference type="Gene3D" id="1.25.40.10">
    <property type="entry name" value="Tetratricopeptide repeat domain"/>
    <property type="match status" value="1"/>
</dbReference>
<dbReference type="Proteomes" id="UP000185696">
    <property type="component" value="Unassembled WGS sequence"/>
</dbReference>
<sequence>MHHQYPTHRSVVAFDVEGFSDPYRDDGAQSAVRARVYELVREAFDSAGVPWSACTHEDRGDGAIVLVPAEISKVLLLDPLPGHLSAALTEHNRGAPLAHRIRLRLAVHAGEISVDQHGLSGTDLVEACRLLDADQLRDALRHSPVPLALAVSGTVYDGIVRHRHRGIDPATYHPVTVEVKRTRLAAWIHLPGTATPPVIAGAAARDSPRQLRPDVTSFVNRVGELAELDRAHRRARLVVLVGPPGVGKTAFALHWAHRVRERYEDGQLFADLGGPGRPVELAEVFGRFLRALGVAPQQVPLDPDEQATMFRSLTAGRRLMMLLDNVASAEQVRTLLPASAQALTVATSRSQLGALIADGARFVQVDRLAAGDGVALLARTVGRRRVDAEAGPARQLVTLCGGLPIALCVAAARLVSRPKWTLEKVVADLVDEQRRLARLSFSDDLSVKAVFDVSYHALSSPAARLYRLLGLHPGNDFDTGVAAAVLHTSLPDAEPLVDELLTASLLEETGEDQYRFHDLIRLHAQSLADQLDSPAERLLAVRRMLDWYLASATEAGRLVTPHRRVPRRDIEHGPVEEVRFTDHTEALDWLDRQRRNLLAAARTAHEHGLAATTWQLADAMWGLFLVRTHYHDWMQFDLLAVEATRGGPDTAAEAEAQDRLGLLFHALGRNDEALEHMRRAAGLWEHLGDRHRVAGSTERFGFAYLDQGRTELAIEHFRRALAGYREVGETRSVGLALISVARALVEAGRPAEAIEHALAARAELAALTPPDPYNLARAVLVLGRARTGTGAWAQARTDLEETLAAMRTVRSPLGEADAHWAMAELHERAGEPTLARESYLLTEAMLTELGNPGVDRVRAQLDALGPA</sequence>
<reference evidence="1 2" key="1">
    <citation type="submission" date="2016-12" db="EMBL/GenBank/DDBJ databases">
        <title>The draft genome sequence of Actinophytocola xinjiangensis.</title>
        <authorList>
            <person name="Wang W."/>
            <person name="Yuan L."/>
        </authorList>
    </citation>
    <scope>NUCLEOTIDE SEQUENCE [LARGE SCALE GENOMIC DNA]</scope>
    <source>
        <strain evidence="1 2">CGMCC 4.4663</strain>
    </source>
</reference>
<dbReference type="Gene3D" id="3.40.50.300">
    <property type="entry name" value="P-loop containing nucleotide triphosphate hydrolases"/>
    <property type="match status" value="1"/>
</dbReference>
<dbReference type="AlphaFoldDB" id="A0A7Z0WNC0"/>
<comment type="caution">
    <text evidence="1">The sequence shown here is derived from an EMBL/GenBank/DDBJ whole genome shotgun (WGS) entry which is preliminary data.</text>
</comment>
<dbReference type="Pfam" id="PF13424">
    <property type="entry name" value="TPR_12"/>
    <property type="match status" value="1"/>
</dbReference>